<dbReference type="PANTHER" id="PTHR37984:SF7">
    <property type="entry name" value="INTEGRASE CATALYTIC DOMAIN-CONTAINING PROTEIN"/>
    <property type="match status" value="1"/>
</dbReference>
<dbReference type="PANTHER" id="PTHR37984">
    <property type="entry name" value="PROTEIN CBG26694"/>
    <property type="match status" value="1"/>
</dbReference>
<dbReference type="SUPFAM" id="SSF53098">
    <property type="entry name" value="Ribonuclease H-like"/>
    <property type="match status" value="1"/>
</dbReference>
<organism evidence="2 3">
    <name type="scientific">Artemia franciscana</name>
    <name type="common">Brine shrimp</name>
    <name type="synonym">Artemia sanfranciscana</name>
    <dbReference type="NCBI Taxonomy" id="6661"/>
    <lineage>
        <taxon>Eukaryota</taxon>
        <taxon>Metazoa</taxon>
        <taxon>Ecdysozoa</taxon>
        <taxon>Arthropoda</taxon>
        <taxon>Crustacea</taxon>
        <taxon>Branchiopoda</taxon>
        <taxon>Anostraca</taxon>
        <taxon>Artemiidae</taxon>
        <taxon>Artemia</taxon>
    </lineage>
</organism>
<reference evidence="2" key="1">
    <citation type="submission" date="2023-07" db="EMBL/GenBank/DDBJ databases">
        <title>Chromosome-level genome assembly of Artemia franciscana.</title>
        <authorList>
            <person name="Jo E."/>
        </authorList>
    </citation>
    <scope>NUCLEOTIDE SEQUENCE</scope>
    <source>
        <tissue evidence="2">Whole body</tissue>
    </source>
</reference>
<gene>
    <name evidence="2" type="ORF">QYM36_005404</name>
</gene>
<feature type="region of interest" description="Disordered" evidence="1">
    <location>
        <begin position="167"/>
        <end position="195"/>
    </location>
</feature>
<dbReference type="GO" id="GO:0071897">
    <property type="term" value="P:DNA biosynthetic process"/>
    <property type="evidence" value="ECO:0007669"/>
    <property type="project" value="UniProtKB-ARBA"/>
</dbReference>
<name>A0AA88IFE3_ARTSF</name>
<dbReference type="Proteomes" id="UP001187531">
    <property type="component" value="Unassembled WGS sequence"/>
</dbReference>
<keyword evidence="3" id="KW-1185">Reference proteome</keyword>
<proteinExistence type="predicted"/>
<evidence type="ECO:0000313" key="3">
    <source>
        <dbReference type="Proteomes" id="UP001187531"/>
    </source>
</evidence>
<dbReference type="Gene3D" id="3.10.10.10">
    <property type="entry name" value="HIV Type 1 Reverse Transcriptase, subunit A, domain 1"/>
    <property type="match status" value="1"/>
</dbReference>
<dbReference type="InterPro" id="IPR050951">
    <property type="entry name" value="Retrovirus_Pol_polyprotein"/>
</dbReference>
<accession>A0AA88IFE3</accession>
<dbReference type="InterPro" id="IPR043502">
    <property type="entry name" value="DNA/RNA_pol_sf"/>
</dbReference>
<protein>
    <submittedName>
        <fullName evidence="2">Uncharacterized protein</fullName>
    </submittedName>
</protein>
<dbReference type="InterPro" id="IPR012337">
    <property type="entry name" value="RNaseH-like_sf"/>
</dbReference>
<dbReference type="GO" id="GO:0042575">
    <property type="term" value="C:DNA polymerase complex"/>
    <property type="evidence" value="ECO:0007669"/>
    <property type="project" value="UniProtKB-ARBA"/>
</dbReference>
<evidence type="ECO:0000313" key="2">
    <source>
        <dbReference type="EMBL" id="KAK2719912.1"/>
    </source>
</evidence>
<dbReference type="EMBL" id="JAVRJZ010000008">
    <property type="protein sequence ID" value="KAK2719912.1"/>
    <property type="molecule type" value="Genomic_DNA"/>
</dbReference>
<evidence type="ECO:0000256" key="1">
    <source>
        <dbReference type="SAM" id="MobiDB-lite"/>
    </source>
</evidence>
<comment type="caution">
    <text evidence="2">The sequence shown here is derived from an EMBL/GenBank/DDBJ whole genome shotgun (WGS) entry which is preliminary data.</text>
</comment>
<dbReference type="SUPFAM" id="SSF56672">
    <property type="entry name" value="DNA/RNA polymerases"/>
    <property type="match status" value="1"/>
</dbReference>
<dbReference type="AlphaFoldDB" id="A0AA88IFE3"/>
<dbReference type="InterPro" id="IPR043128">
    <property type="entry name" value="Rev_trsase/Diguanyl_cyclase"/>
</dbReference>
<feature type="compositionally biased region" description="Acidic residues" evidence="1">
    <location>
        <begin position="186"/>
        <end position="195"/>
    </location>
</feature>
<sequence length="195" mass="22218">MEKDGVTEKVKVPTEWVNSLVAAQKKDCTLRLCIDLVNFNKSIRRPFNPIPTLEDCTSYLYGANRVFEADLLCDLTSEEVILKLNSHFDRYDISQVMMFDNGSQSVAQEFKRFTRDWGFERSNRSSQSIAKKKHHCAVSKLPGNRRARLEGMFTLPSCLSINSSLAPDSGDGLVKDDMRDIKFDDAPDEEEDQQL</sequence>
<feature type="compositionally biased region" description="Basic and acidic residues" evidence="1">
    <location>
        <begin position="173"/>
        <end position="185"/>
    </location>
</feature>
<dbReference type="Gene3D" id="3.30.70.270">
    <property type="match status" value="1"/>
</dbReference>